<dbReference type="EMBL" id="VLLE01000003">
    <property type="protein sequence ID" value="TWI83547.1"/>
    <property type="molecule type" value="Genomic_DNA"/>
</dbReference>
<proteinExistence type="predicted"/>
<comment type="caution">
    <text evidence="3">The sequence shown here is derived from an EMBL/GenBank/DDBJ whole genome shotgun (WGS) entry which is preliminary data.</text>
</comment>
<dbReference type="AlphaFoldDB" id="A0A562SQM0"/>
<dbReference type="Proteomes" id="UP000316167">
    <property type="component" value="Unassembled WGS sequence"/>
</dbReference>
<evidence type="ECO:0000256" key="1">
    <source>
        <dbReference type="SAM" id="Phobius"/>
    </source>
</evidence>
<name>A0A562SQM0_9BACT</name>
<keyword evidence="1" id="KW-0472">Membrane</keyword>
<feature type="transmembrane region" description="Helical" evidence="1">
    <location>
        <begin position="143"/>
        <end position="164"/>
    </location>
</feature>
<feature type="chain" id="PRO_5021770242" description="Oxygen tolerance protein BatD" evidence="2">
    <location>
        <begin position="21"/>
        <end position="296"/>
    </location>
</feature>
<evidence type="ECO:0000256" key="2">
    <source>
        <dbReference type="SAM" id="SignalP"/>
    </source>
</evidence>
<evidence type="ECO:0000313" key="3">
    <source>
        <dbReference type="EMBL" id="TWI83547.1"/>
    </source>
</evidence>
<dbReference type="RefSeq" id="WP_144885788.1">
    <property type="nucleotide sequence ID" value="NZ_VLLE01000003.1"/>
</dbReference>
<keyword evidence="2" id="KW-0732">Signal</keyword>
<protein>
    <recommendedName>
        <fullName evidence="5">Oxygen tolerance protein BatD</fullName>
    </recommendedName>
</protein>
<feature type="signal peptide" evidence="2">
    <location>
        <begin position="1"/>
        <end position="20"/>
    </location>
</feature>
<reference evidence="3 4" key="1">
    <citation type="journal article" date="2015" name="Stand. Genomic Sci.">
        <title>Genomic Encyclopedia of Bacterial and Archaeal Type Strains, Phase III: the genomes of soil and plant-associated and newly described type strains.</title>
        <authorList>
            <person name="Whitman W.B."/>
            <person name="Woyke T."/>
            <person name="Klenk H.P."/>
            <person name="Zhou Y."/>
            <person name="Lilburn T.G."/>
            <person name="Beck B.J."/>
            <person name="De Vos P."/>
            <person name="Vandamme P."/>
            <person name="Eisen J.A."/>
            <person name="Garrity G."/>
            <person name="Hugenholtz P."/>
            <person name="Kyrpides N.C."/>
        </authorList>
    </citation>
    <scope>NUCLEOTIDE SEQUENCE [LARGE SCALE GENOMIC DNA]</scope>
    <source>
        <strain evidence="3 4">CGMCC 1.7271</strain>
    </source>
</reference>
<gene>
    <name evidence="3" type="ORF">IQ13_1659</name>
</gene>
<evidence type="ECO:0008006" key="5">
    <source>
        <dbReference type="Google" id="ProtNLM"/>
    </source>
</evidence>
<evidence type="ECO:0000313" key="4">
    <source>
        <dbReference type="Proteomes" id="UP000316167"/>
    </source>
</evidence>
<dbReference type="OrthoDB" id="9807384at2"/>
<sequence>MIQRITILFFCLMLLLCTQAQVTGVVSGNKEKILIGEPFTMRFELKAISSSAAIQWQLPDSIPHFEIISIDSSNVLTRKITLTSFDSGLWAVENIAALVPSNVNGQPQLLKFSPKEILIEYDTTGNQLMNDIKPIVEVNAGQWFIGLIVAAVGLISLILLIILFRNWKQKKVTDVIDESPGTALEDVLKKIAQLKKEDWHTQLDQKRHFSDLSHAVKRYYERKLRVPCTKLTTDEFVLAVKPHLINDRVITLTQALRLSDAVKFAKFAAAATECMQVLESLETTVKQTEKELNPDA</sequence>
<organism evidence="3 4">
    <name type="scientific">Lacibacter cauensis</name>
    <dbReference type="NCBI Taxonomy" id="510947"/>
    <lineage>
        <taxon>Bacteria</taxon>
        <taxon>Pseudomonadati</taxon>
        <taxon>Bacteroidota</taxon>
        <taxon>Chitinophagia</taxon>
        <taxon>Chitinophagales</taxon>
        <taxon>Chitinophagaceae</taxon>
        <taxon>Lacibacter</taxon>
    </lineage>
</organism>
<keyword evidence="1" id="KW-0812">Transmembrane</keyword>
<accession>A0A562SQM0</accession>
<keyword evidence="1" id="KW-1133">Transmembrane helix</keyword>
<keyword evidence="4" id="KW-1185">Reference proteome</keyword>